<dbReference type="GO" id="GO:0098542">
    <property type="term" value="P:defense response to other organism"/>
    <property type="evidence" value="ECO:0000318"/>
    <property type="project" value="GO_Central"/>
</dbReference>
<evidence type="ECO:0000313" key="8">
    <source>
        <dbReference type="EMBL" id="PNS23906.1"/>
    </source>
</evidence>
<dbReference type="PANTHER" id="PTHR33463">
    <property type="entry name" value="NB-ARC DOMAIN-CONTAINING PROTEIN-RELATED"/>
    <property type="match status" value="1"/>
</dbReference>
<dbReference type="InterPro" id="IPR027417">
    <property type="entry name" value="P-loop_NTPase"/>
</dbReference>
<reference evidence="8" key="2">
    <citation type="submission" date="2017-07" db="EMBL/GenBank/DDBJ databases">
        <title>WGS assembly of Populus trichocarpa.</title>
        <authorList>
            <person name="Tuskan G."/>
            <person name="Difazio S."/>
            <person name="Jansson S."/>
            <person name="Bohlmann J."/>
            <person name="Grigoriev I."/>
            <person name="Hellsten U."/>
            <person name="Putnam N."/>
            <person name="Ralph S."/>
            <person name="Rombauts S."/>
            <person name="Salamov A."/>
            <person name="Schein J."/>
            <person name="Sterck L."/>
            <person name="Aerts A."/>
            <person name="Bhalerao R."/>
            <person name="Bhalerao R."/>
            <person name="Blaudez D."/>
            <person name="Boerjan W."/>
            <person name="Brun A."/>
            <person name="Brunner A."/>
            <person name="Busov V."/>
            <person name="Campbell M."/>
            <person name="Carlson J."/>
            <person name="Chalot M."/>
            <person name="Chapman J."/>
            <person name="Chen G."/>
            <person name="Cooper D."/>
            <person name="Coutinho P."/>
            <person name="Couturier J."/>
            <person name="Covert S."/>
            <person name="Cronk Q."/>
            <person name="Cunningham R."/>
            <person name="Davis J."/>
            <person name="Degroeve S."/>
            <person name="Dejardin A."/>
            <person name="Depamphilis C."/>
            <person name="Detter J."/>
            <person name="Dirks B."/>
            <person name="Dubchak I."/>
            <person name="Duplessis S."/>
            <person name="Ehlting J."/>
            <person name="Ellis B."/>
            <person name="Gendler K."/>
            <person name="Goodstein D."/>
            <person name="Gribskov M."/>
            <person name="Grimwood J."/>
            <person name="Groover A."/>
            <person name="Gunter L."/>
            <person name="Hamberger B."/>
            <person name="Heinze B."/>
            <person name="Helariutta Y."/>
            <person name="Henrissat B."/>
            <person name="Holligan D."/>
            <person name="Holt R."/>
            <person name="Huang W."/>
            <person name="Islam-Faridi N."/>
            <person name="Jones S."/>
            <person name="Jones-Rhoades M."/>
            <person name="Jorgensen R."/>
            <person name="Joshi C."/>
            <person name="Kangasjarvi J."/>
            <person name="Karlsson J."/>
            <person name="Kelleher C."/>
            <person name="Kirkpatrick R."/>
            <person name="Kirst M."/>
            <person name="Kohler A."/>
            <person name="Kalluri U."/>
            <person name="Larimer F."/>
            <person name="Leebens-Mack J."/>
            <person name="Leple J."/>
            <person name="Locascio P."/>
            <person name="Lou Y."/>
            <person name="Lucas S."/>
            <person name="Martin F."/>
            <person name="Montanini B."/>
            <person name="Napoli C."/>
            <person name="Nelson D."/>
            <person name="Nelson C."/>
            <person name="Nieminen K."/>
            <person name="Nilsson O."/>
            <person name="Pereda V."/>
            <person name="Peter G."/>
            <person name="Philippe R."/>
            <person name="Pilate G."/>
            <person name="Poliakov A."/>
            <person name="Razumovskaya J."/>
            <person name="Richardson P."/>
            <person name="Rinaldi C."/>
            <person name="Ritland K."/>
            <person name="Rouze P."/>
            <person name="Ryaboy D."/>
            <person name="Schmutz J."/>
            <person name="Schrader J."/>
            <person name="Segerman B."/>
            <person name="Shin H."/>
            <person name="Siddiqui A."/>
            <person name="Sterky F."/>
            <person name="Terry A."/>
            <person name="Tsai C."/>
            <person name="Uberbacher E."/>
            <person name="Unneberg P."/>
            <person name="Vahala J."/>
            <person name="Wall K."/>
            <person name="Wessler S."/>
            <person name="Yang G."/>
            <person name="Yin T."/>
            <person name="Douglas C."/>
            <person name="Marra M."/>
            <person name="Sandberg G."/>
            <person name="Van De Peer Y."/>
            <person name="Rokhsar D."/>
        </authorList>
    </citation>
    <scope>NUCLEOTIDE SEQUENCE</scope>
    <source>
        <strain evidence="8">Nisqually-1</strain>
    </source>
</reference>
<feature type="domain" description="NB-ARC" evidence="6">
    <location>
        <begin position="385"/>
        <end position="443"/>
    </location>
</feature>
<dbReference type="Pfam" id="PF00931">
    <property type="entry name" value="NB-ARC"/>
    <property type="match status" value="2"/>
</dbReference>
<feature type="compositionally biased region" description="Basic and acidic residues" evidence="5">
    <location>
        <begin position="192"/>
        <end position="201"/>
    </location>
</feature>
<evidence type="ECO:0000256" key="5">
    <source>
        <dbReference type="SAM" id="MobiDB-lite"/>
    </source>
</evidence>
<dbReference type="Pfam" id="PF23559">
    <property type="entry name" value="WHD_DRP"/>
    <property type="match status" value="1"/>
</dbReference>
<dbReference type="InParanoid" id="A0A2K1R9E6"/>
<evidence type="ECO:0000259" key="7">
    <source>
        <dbReference type="Pfam" id="PF23559"/>
    </source>
</evidence>
<keyword evidence="1" id="KW-0677">Repeat</keyword>
<dbReference type="Gene3D" id="1.10.8.430">
    <property type="entry name" value="Helical domain of apoptotic protease-activating factors"/>
    <property type="match status" value="1"/>
</dbReference>
<dbReference type="PRINTS" id="PR00364">
    <property type="entry name" value="DISEASERSIST"/>
</dbReference>
<evidence type="ECO:0000256" key="4">
    <source>
        <dbReference type="ARBA" id="ARBA00022840"/>
    </source>
</evidence>
<evidence type="ECO:0000256" key="1">
    <source>
        <dbReference type="ARBA" id="ARBA00022737"/>
    </source>
</evidence>
<feature type="domain" description="Disease resistance protein winged helix" evidence="7">
    <location>
        <begin position="517"/>
        <end position="584"/>
    </location>
</feature>
<dbReference type="InterPro" id="IPR050905">
    <property type="entry name" value="Plant_NBS-LRR"/>
</dbReference>
<dbReference type="GO" id="GO:0043531">
    <property type="term" value="F:ADP binding"/>
    <property type="evidence" value="ECO:0007669"/>
    <property type="project" value="InterPro"/>
</dbReference>
<protein>
    <submittedName>
        <fullName evidence="8">Uncharacterized protein</fullName>
    </submittedName>
</protein>
<name>A0A2K1R9E6_POPTR</name>
<sequence length="674" mass="75261">MKCKFCGHLFANGTSISRIKWHLSGERGHGVGICGQVPKEVQEVAFLAMHVGNKRHKSIASSSNVNDYAISTCPQEQDNAVLGNLAQGVGPERIHSRVEAANGMEYTGEGSFQHVDRSVSPWGLRVDAHENRREATQRTDLVDQFADGTWVQIHSALSKAQKLNEISTYLMQEDEDVERLHDAFETVPRTEQVQHLERGSSCERPSINQADEPRGDSSQPTDSLCLDHGRYYDQLFTPSINNDVIMNDVQNMVRVRTEPLEEEDVENSGSSVVQAGAGARSSESLKYNKTRGVPLPTISTKPVGQAFEENMKVIWSLLMGDKVPIIGIYGTGGVGKTTILQHIHNELLQKSNICNHVLWVTVSQDFNINRLQNLIAKRLYLDLSNDLWNNFELHKVGIPMVLKGCKLILTTRSETICHRIACQHKIKVKPLSEGEAWNLFVEKLGRDIALSPEVEGIAKAVARECAGLPLGIIVVAGSLRGVDDLYEWRNTLNKLRESEFRDNEVFKLLRFSYDRLDSEIEREELIGYLIDEGIIKGIRSRKDAFDEGQTMLNRLENVCLMESVKMEYDGSRSVKMHDLIRNMAIHILQENLQYMVKAGISWSTLEGPIALKHGMNCGTIHASTCLVVGCLRSSPCGGLNWGFYHGPHTFSKVSSPVVMGRSDLGLISRPTHLL</sequence>
<dbReference type="InterPro" id="IPR058922">
    <property type="entry name" value="WHD_DRP"/>
</dbReference>
<accession>A0A2K1R9E6</accession>
<evidence type="ECO:0000259" key="6">
    <source>
        <dbReference type="Pfam" id="PF00931"/>
    </source>
</evidence>
<organism evidence="8">
    <name type="scientific">Populus trichocarpa</name>
    <name type="common">Western balsam poplar</name>
    <name type="synonym">Populus balsamifera subsp. trichocarpa</name>
    <dbReference type="NCBI Taxonomy" id="3694"/>
    <lineage>
        <taxon>Eukaryota</taxon>
        <taxon>Viridiplantae</taxon>
        <taxon>Streptophyta</taxon>
        <taxon>Embryophyta</taxon>
        <taxon>Tracheophyta</taxon>
        <taxon>Spermatophyta</taxon>
        <taxon>Magnoliopsida</taxon>
        <taxon>eudicotyledons</taxon>
        <taxon>Gunneridae</taxon>
        <taxon>Pentapetalae</taxon>
        <taxon>rosids</taxon>
        <taxon>fabids</taxon>
        <taxon>Malpighiales</taxon>
        <taxon>Salicaceae</taxon>
        <taxon>Saliceae</taxon>
        <taxon>Populus</taxon>
    </lineage>
</organism>
<keyword evidence="3" id="KW-0611">Plant defense</keyword>
<keyword evidence="2" id="KW-0547">Nucleotide-binding</keyword>
<evidence type="ECO:0000256" key="2">
    <source>
        <dbReference type="ARBA" id="ARBA00022741"/>
    </source>
</evidence>
<dbReference type="PANTHER" id="PTHR33463:SF187">
    <property type="entry name" value="AND NB-ARC DOMAIN DISEASE RESISTANCE PROTEIN, PUTATIVE-RELATED"/>
    <property type="match status" value="1"/>
</dbReference>
<dbReference type="InterPro" id="IPR042197">
    <property type="entry name" value="Apaf_helical"/>
</dbReference>
<feature type="region of interest" description="Disordered" evidence="5">
    <location>
        <begin position="192"/>
        <end position="224"/>
    </location>
</feature>
<proteinExistence type="predicted"/>
<feature type="domain" description="NB-ARC" evidence="6">
    <location>
        <begin position="308"/>
        <end position="383"/>
    </location>
</feature>
<feature type="region of interest" description="Disordered" evidence="5">
    <location>
        <begin position="259"/>
        <end position="279"/>
    </location>
</feature>
<dbReference type="InterPro" id="IPR002182">
    <property type="entry name" value="NB-ARC"/>
</dbReference>
<gene>
    <name evidence="8" type="ORF">POPTR_T025900</name>
</gene>
<evidence type="ECO:0000256" key="3">
    <source>
        <dbReference type="ARBA" id="ARBA00022821"/>
    </source>
</evidence>
<dbReference type="EMBL" id="KZ623348">
    <property type="protein sequence ID" value="PNS23906.1"/>
    <property type="molecule type" value="Genomic_DNA"/>
</dbReference>
<dbReference type="SUPFAM" id="SSF52540">
    <property type="entry name" value="P-loop containing nucleoside triphosphate hydrolases"/>
    <property type="match status" value="1"/>
</dbReference>
<dbReference type="Gene3D" id="3.40.50.300">
    <property type="entry name" value="P-loop containing nucleotide triphosphate hydrolases"/>
    <property type="match status" value="1"/>
</dbReference>
<reference evidence="8" key="1">
    <citation type="journal article" date="2006" name="Science">
        <title>The genome of black cottonwood, Populus trichocarpa (Torr. &amp; Gray).</title>
        <authorList>
            <person name="Tuskan G.A."/>
            <person name="Difazio S."/>
            <person name="Jansson S."/>
            <person name="Bohlmann J."/>
            <person name="Grigoriev I."/>
            <person name="Hellsten U."/>
            <person name="Putnam N."/>
            <person name="Ralph S."/>
            <person name="Rombauts S."/>
            <person name="Salamov A."/>
            <person name="Schein J."/>
            <person name="Sterck L."/>
            <person name="Aerts A."/>
            <person name="Bhalerao R.R."/>
            <person name="Bhalerao R.P."/>
            <person name="Blaudez D."/>
            <person name="Boerjan W."/>
            <person name="Brun A."/>
            <person name="Brunner A."/>
            <person name="Busov V."/>
            <person name="Campbell M."/>
            <person name="Carlson J."/>
            <person name="Chalot M."/>
            <person name="Chapman J."/>
            <person name="Chen G.L."/>
            <person name="Cooper D."/>
            <person name="Coutinho P.M."/>
            <person name="Couturier J."/>
            <person name="Covert S."/>
            <person name="Cronk Q."/>
            <person name="Cunningham R."/>
            <person name="Davis J."/>
            <person name="Degroeve S."/>
            <person name="Dejardin A."/>
            <person name="Depamphilis C."/>
            <person name="Detter J."/>
            <person name="Dirks B."/>
            <person name="Dubchak I."/>
            <person name="Duplessis S."/>
            <person name="Ehlting J."/>
            <person name="Ellis B."/>
            <person name="Gendler K."/>
            <person name="Goodstein D."/>
            <person name="Gribskov M."/>
            <person name="Grimwood J."/>
            <person name="Groover A."/>
            <person name="Gunter L."/>
            <person name="Hamberger B."/>
            <person name="Heinze B."/>
            <person name="Helariutta Y."/>
            <person name="Henrissat B."/>
            <person name="Holligan D."/>
            <person name="Holt R."/>
            <person name="Huang W."/>
            <person name="Islam-Faridi N."/>
            <person name="Jones S."/>
            <person name="Jones-Rhoades M."/>
            <person name="Jorgensen R."/>
            <person name="Joshi C."/>
            <person name="Kangasjarvi J."/>
            <person name="Karlsson J."/>
            <person name="Kelleher C."/>
            <person name="Kirkpatrick R."/>
            <person name="Kirst M."/>
            <person name="Kohler A."/>
            <person name="Kalluri U."/>
            <person name="Larimer F."/>
            <person name="Leebens-Mack J."/>
            <person name="Leple J.C."/>
            <person name="Locascio P."/>
            <person name="Lou Y."/>
            <person name="Lucas S."/>
            <person name="Martin F."/>
            <person name="Montanini B."/>
            <person name="Napoli C."/>
            <person name="Nelson D.R."/>
            <person name="Nelson C."/>
            <person name="Nieminen K."/>
            <person name="Nilsson O."/>
            <person name="Pereda V."/>
            <person name="Peter G."/>
            <person name="Philippe R."/>
            <person name="Pilate G."/>
            <person name="Poliakov A."/>
            <person name="Razumovskaya J."/>
            <person name="Richardson P."/>
            <person name="Rinaldi C."/>
            <person name="Ritland K."/>
            <person name="Rouze P."/>
            <person name="Ryaboy D."/>
            <person name="Schmutz J."/>
            <person name="Schrader J."/>
            <person name="Segerman B."/>
            <person name="Shin H."/>
            <person name="Siddiqui A."/>
            <person name="Sterky F."/>
            <person name="Terry A."/>
            <person name="Tsai C.J."/>
            <person name="Uberbacher E."/>
            <person name="Unneberg P."/>
            <person name="Vahala J."/>
            <person name="Wall K."/>
            <person name="Wessler S."/>
            <person name="Yang G."/>
            <person name="Yin T."/>
            <person name="Douglas C."/>
            <person name="Marra M."/>
            <person name="Sandberg G."/>
            <person name="Van de Peer Y."/>
            <person name="Rokhsar D."/>
        </authorList>
    </citation>
    <scope>NUCLEOTIDE SEQUENCE [LARGE SCALE GENOMIC DNA]</scope>
    <source>
        <strain evidence="8">Nisqually-1</strain>
    </source>
</reference>
<dbReference type="GO" id="GO:0005524">
    <property type="term" value="F:ATP binding"/>
    <property type="evidence" value="ECO:0007669"/>
    <property type="project" value="UniProtKB-KW"/>
</dbReference>
<dbReference type="AlphaFoldDB" id="A0A2K1R9E6"/>
<keyword evidence="4" id="KW-0067">ATP-binding</keyword>